<evidence type="ECO:0000259" key="2">
    <source>
        <dbReference type="Pfam" id="PF02517"/>
    </source>
</evidence>
<keyword evidence="3" id="KW-0378">Hydrolase</keyword>
<dbReference type="GO" id="GO:0004175">
    <property type="term" value="F:endopeptidase activity"/>
    <property type="evidence" value="ECO:0007669"/>
    <property type="project" value="UniProtKB-ARBA"/>
</dbReference>
<dbReference type="RefSeq" id="WP_349944364.1">
    <property type="nucleotide sequence ID" value="NZ_CP157940.1"/>
</dbReference>
<sequence>MLNYKRNPIPIIFMFYAICFIFRVIEYFIFRTDQSMIGEAFIHKLTGILLLAAVIPFFRYSWSEIGFSPKNTFRNILLGTLLGAVVFTAGYGIEILMQSISGNFSGLKFYVTSYSTLGNRGMESSILFIIICIAGNMINVIMEEGVFRGLFVRLAEEKYSFPAACILSSVLFGIWHIMQPLRNVIDGNQSMAGALMAGLMLVATSTLLGIQYCMLFKLTGSLWAGMAAHFVNNTTVNLLHVATASGEDELLTVRIAIAQTLSFLIVLFFYIYRNKRNRFHP</sequence>
<dbReference type="EMBL" id="CP157940">
    <property type="protein sequence ID" value="XBS52728.1"/>
    <property type="molecule type" value="Genomic_DNA"/>
</dbReference>
<dbReference type="InterPro" id="IPR003675">
    <property type="entry name" value="Rce1/LyrA-like_dom"/>
</dbReference>
<reference evidence="3" key="1">
    <citation type="submission" date="2024-06" db="EMBL/GenBank/DDBJ databases">
        <title>Lacrimispora cavernae sp. nov., a novel anaerobe isolated from bat guano pile inside a cave.</title>
        <authorList>
            <person name="Miller S.L."/>
            <person name="Lu N."/>
            <person name="King J."/>
            <person name="Sankaranarayanan K."/>
            <person name="Lawson P.A."/>
        </authorList>
    </citation>
    <scope>NUCLEOTIDE SEQUENCE</scope>
    <source>
        <strain evidence="3">BS-2</strain>
    </source>
</reference>
<accession>A0AAU7PKH4</accession>
<feature type="domain" description="CAAX prenyl protease 2/Lysostaphin resistance protein A-like" evidence="2">
    <location>
        <begin position="128"/>
        <end position="234"/>
    </location>
</feature>
<keyword evidence="1" id="KW-1133">Transmembrane helix</keyword>
<dbReference type="PANTHER" id="PTHR39430:SF1">
    <property type="entry name" value="PROTEASE"/>
    <property type="match status" value="1"/>
</dbReference>
<keyword evidence="1" id="KW-0812">Transmembrane</keyword>
<dbReference type="EC" id="3.4.-.-" evidence="3"/>
<evidence type="ECO:0000256" key="1">
    <source>
        <dbReference type="SAM" id="Phobius"/>
    </source>
</evidence>
<organism evidence="3">
    <name type="scientific">Lacrimispora sp. BS-2</name>
    <dbReference type="NCBI Taxonomy" id="3151850"/>
    <lineage>
        <taxon>Bacteria</taxon>
        <taxon>Bacillati</taxon>
        <taxon>Bacillota</taxon>
        <taxon>Clostridia</taxon>
        <taxon>Lachnospirales</taxon>
        <taxon>Lachnospiraceae</taxon>
        <taxon>Lacrimispora</taxon>
    </lineage>
</organism>
<feature type="transmembrane region" description="Helical" evidence="1">
    <location>
        <begin position="12"/>
        <end position="29"/>
    </location>
</feature>
<feature type="transmembrane region" description="Helical" evidence="1">
    <location>
        <begin position="41"/>
        <end position="60"/>
    </location>
</feature>
<dbReference type="GO" id="GO:0080120">
    <property type="term" value="P:CAAX-box protein maturation"/>
    <property type="evidence" value="ECO:0007669"/>
    <property type="project" value="UniProtKB-ARBA"/>
</dbReference>
<evidence type="ECO:0000313" key="3">
    <source>
        <dbReference type="EMBL" id="XBS52728.1"/>
    </source>
</evidence>
<feature type="transmembrane region" description="Helical" evidence="1">
    <location>
        <begin position="126"/>
        <end position="147"/>
    </location>
</feature>
<protein>
    <submittedName>
        <fullName evidence="3">CPBP family intramembrane glutamic endopeptidase</fullName>
        <ecNumber evidence="3">3.4.-.-</ecNumber>
    </submittedName>
</protein>
<name>A0AAU7PKH4_9FIRM</name>
<dbReference type="Pfam" id="PF02517">
    <property type="entry name" value="Rce1-like"/>
    <property type="match status" value="1"/>
</dbReference>
<dbReference type="AlphaFoldDB" id="A0AAU7PKH4"/>
<proteinExistence type="predicted"/>
<feature type="transmembrane region" description="Helical" evidence="1">
    <location>
        <begin position="251"/>
        <end position="272"/>
    </location>
</feature>
<feature type="transmembrane region" description="Helical" evidence="1">
    <location>
        <begin position="72"/>
        <end position="93"/>
    </location>
</feature>
<dbReference type="PANTHER" id="PTHR39430">
    <property type="entry name" value="MEMBRANE-ASSOCIATED PROTEASE-RELATED"/>
    <property type="match status" value="1"/>
</dbReference>
<gene>
    <name evidence="3" type="ORF">ABFV83_12845</name>
</gene>
<feature type="transmembrane region" description="Helical" evidence="1">
    <location>
        <begin position="190"/>
        <end position="208"/>
    </location>
</feature>
<feature type="transmembrane region" description="Helical" evidence="1">
    <location>
        <begin position="159"/>
        <end position="178"/>
    </location>
</feature>
<keyword evidence="1" id="KW-0472">Membrane</keyword>